<dbReference type="InterPro" id="IPR002018">
    <property type="entry name" value="CarbesteraseB"/>
</dbReference>
<evidence type="ECO:0000259" key="6">
    <source>
        <dbReference type="Pfam" id="PF00135"/>
    </source>
</evidence>
<name>W6UGL0_ECHGR</name>
<dbReference type="PRINTS" id="PR00878">
    <property type="entry name" value="CHOLNESTRASE"/>
</dbReference>
<evidence type="ECO:0000313" key="8">
    <source>
        <dbReference type="Proteomes" id="UP000019149"/>
    </source>
</evidence>
<dbReference type="GO" id="GO:0003990">
    <property type="term" value="F:acetylcholinesterase activity"/>
    <property type="evidence" value="ECO:0007669"/>
    <property type="project" value="TreeGrafter"/>
</dbReference>
<dbReference type="PANTHER" id="PTHR43918">
    <property type="entry name" value="ACETYLCHOLINESTERASE"/>
    <property type="match status" value="1"/>
</dbReference>
<evidence type="ECO:0000313" key="7">
    <source>
        <dbReference type="EMBL" id="EUB57267.1"/>
    </source>
</evidence>
<dbReference type="SUPFAM" id="SSF53474">
    <property type="entry name" value="alpha/beta-Hydrolases"/>
    <property type="match status" value="1"/>
</dbReference>
<dbReference type="InterPro" id="IPR050654">
    <property type="entry name" value="AChE-related_enzymes"/>
</dbReference>
<keyword evidence="2" id="KW-0719">Serine esterase</keyword>
<evidence type="ECO:0000256" key="3">
    <source>
        <dbReference type="ARBA" id="ARBA00022801"/>
    </source>
</evidence>
<evidence type="ECO:0000256" key="2">
    <source>
        <dbReference type="ARBA" id="ARBA00022487"/>
    </source>
</evidence>
<feature type="domain" description="Carboxylesterase type B" evidence="6">
    <location>
        <begin position="62"/>
        <end position="632"/>
    </location>
</feature>
<comment type="caution">
    <text evidence="7">The sequence shown here is derived from an EMBL/GenBank/DDBJ whole genome shotgun (WGS) entry which is preliminary data.</text>
</comment>
<dbReference type="InterPro" id="IPR029058">
    <property type="entry name" value="AB_hydrolase_fold"/>
</dbReference>
<dbReference type="GO" id="GO:0005615">
    <property type="term" value="C:extracellular space"/>
    <property type="evidence" value="ECO:0007669"/>
    <property type="project" value="TreeGrafter"/>
</dbReference>
<proteinExistence type="inferred from homology"/>
<dbReference type="GO" id="GO:0005886">
    <property type="term" value="C:plasma membrane"/>
    <property type="evidence" value="ECO:0007669"/>
    <property type="project" value="TreeGrafter"/>
</dbReference>
<comment type="similarity">
    <text evidence="1">Belongs to the type-B carboxylesterase/lipase family.</text>
</comment>
<reference evidence="7 8" key="1">
    <citation type="journal article" date="2013" name="Nat. Genet.">
        <title>The genome of the hydatid tapeworm Echinococcus granulosus.</title>
        <authorList>
            <person name="Zheng H."/>
            <person name="Zhang W."/>
            <person name="Zhang L."/>
            <person name="Zhang Z."/>
            <person name="Li J."/>
            <person name="Lu G."/>
            <person name="Zhu Y."/>
            <person name="Wang Y."/>
            <person name="Huang Y."/>
            <person name="Liu J."/>
            <person name="Kang H."/>
            <person name="Chen J."/>
            <person name="Wang L."/>
            <person name="Chen A."/>
            <person name="Yu S."/>
            <person name="Gao Z."/>
            <person name="Jin L."/>
            <person name="Gu W."/>
            <person name="Wang Z."/>
            <person name="Zhao L."/>
            <person name="Shi B."/>
            <person name="Wen H."/>
            <person name="Lin R."/>
            <person name="Jones M.K."/>
            <person name="Brejova B."/>
            <person name="Vinar T."/>
            <person name="Zhao G."/>
            <person name="McManus D.P."/>
            <person name="Chen Z."/>
            <person name="Zhou Y."/>
            <person name="Wang S."/>
        </authorList>
    </citation>
    <scope>NUCLEOTIDE SEQUENCE [LARGE SCALE GENOMIC DNA]</scope>
</reference>
<dbReference type="GO" id="GO:0019695">
    <property type="term" value="P:choline metabolic process"/>
    <property type="evidence" value="ECO:0007669"/>
    <property type="project" value="TreeGrafter"/>
</dbReference>
<dbReference type="OMA" id="KASNCAD"/>
<dbReference type="PROSITE" id="PS00941">
    <property type="entry name" value="CARBOXYLESTERASE_B_2"/>
    <property type="match status" value="1"/>
</dbReference>
<dbReference type="GeneID" id="36343592"/>
<dbReference type="Gene3D" id="3.40.50.1820">
    <property type="entry name" value="alpha/beta hydrolase"/>
    <property type="match status" value="1"/>
</dbReference>
<dbReference type="InterPro" id="IPR000997">
    <property type="entry name" value="Cholinesterase"/>
</dbReference>
<dbReference type="InterPro" id="IPR019819">
    <property type="entry name" value="Carboxylesterase_B_CS"/>
</dbReference>
<dbReference type="EMBL" id="APAU02000089">
    <property type="protein sequence ID" value="EUB57267.1"/>
    <property type="molecule type" value="Genomic_DNA"/>
</dbReference>
<dbReference type="STRING" id="6210.W6UGL0"/>
<dbReference type="Pfam" id="PF00135">
    <property type="entry name" value="COesterase"/>
    <property type="match status" value="1"/>
</dbReference>
<keyword evidence="4" id="KW-1015">Disulfide bond</keyword>
<dbReference type="GO" id="GO:0006581">
    <property type="term" value="P:acetylcholine catabolic process"/>
    <property type="evidence" value="ECO:0007669"/>
    <property type="project" value="TreeGrafter"/>
</dbReference>
<evidence type="ECO:0000256" key="1">
    <source>
        <dbReference type="ARBA" id="ARBA00005964"/>
    </source>
</evidence>
<dbReference type="SMR" id="W6UGL0"/>
<dbReference type="ESTHER" id="echgr-w6ugl0">
    <property type="family name" value="ACHE"/>
</dbReference>
<dbReference type="OrthoDB" id="408631at2759"/>
<keyword evidence="8" id="KW-1185">Reference proteome</keyword>
<organism evidence="7 8">
    <name type="scientific">Echinococcus granulosus</name>
    <name type="common">Hydatid tapeworm</name>
    <dbReference type="NCBI Taxonomy" id="6210"/>
    <lineage>
        <taxon>Eukaryota</taxon>
        <taxon>Metazoa</taxon>
        <taxon>Spiralia</taxon>
        <taxon>Lophotrochozoa</taxon>
        <taxon>Platyhelminthes</taxon>
        <taxon>Cestoda</taxon>
        <taxon>Eucestoda</taxon>
        <taxon>Cyclophyllidea</taxon>
        <taxon>Taeniidae</taxon>
        <taxon>Echinococcus</taxon>
        <taxon>Echinococcus granulosus group</taxon>
    </lineage>
</organism>
<dbReference type="PANTHER" id="PTHR43918:SF4">
    <property type="entry name" value="CARBOXYLIC ESTER HYDROLASE"/>
    <property type="match status" value="1"/>
</dbReference>
<accession>W6UGL0</accession>
<dbReference type="KEGG" id="egl:EGR_07877"/>
<evidence type="ECO:0000256" key="5">
    <source>
        <dbReference type="PIRSR" id="PIRSR600997-1"/>
    </source>
</evidence>
<protein>
    <submittedName>
        <fullName evidence="7">Acetylcholinesterase</fullName>
    </submittedName>
</protein>
<dbReference type="RefSeq" id="XP_024348463.1">
    <property type="nucleotide sequence ID" value="XM_024497126.1"/>
</dbReference>
<keyword evidence="3" id="KW-0378">Hydrolase</keyword>
<feature type="active site" description="Acyl-ester intermediate" evidence="5">
    <location>
        <position position="238"/>
    </location>
</feature>
<dbReference type="Proteomes" id="UP000019149">
    <property type="component" value="Unassembled WGS sequence"/>
</dbReference>
<feature type="active site" description="Charge relay system" evidence="5">
    <location>
        <position position="394"/>
    </location>
</feature>
<feature type="active site" description="Charge relay system" evidence="5">
    <location>
        <position position="540"/>
    </location>
</feature>
<dbReference type="CTD" id="36343592"/>
<gene>
    <name evidence="7" type="ORF">EGR_07877</name>
</gene>
<dbReference type="AlphaFoldDB" id="W6UGL0"/>
<dbReference type="FunFam" id="3.40.50.1820:FF:000029">
    <property type="entry name" value="Acetylcholinesterase"/>
    <property type="match status" value="1"/>
</dbReference>
<evidence type="ECO:0000256" key="4">
    <source>
        <dbReference type="ARBA" id="ARBA00023157"/>
    </source>
</evidence>
<sequence length="704" mass="78736">MHKAPRPEVRSSKMRIPLSSVLILLAPTALASIFTTQVGNVVLNLSERSSLMGTGWNISGIRVDAYLGIPFAKPPVGNLRFAPPVEADLWEGQLDATKLPNSCWQYRPGNFDVTNPAARIWINNTEMSEDCLYLNVWVPSRLQGHNASLPVMVWIFGGGFFSGTSTLDVYDGRYLAAMENVIVVSMQYRLGPFGFLFVESQIGGNMGLLDQQLALKWVRKHISAFTGDPGLVTLFGESAGAVSVGLHYLAPSSRSLFQRMILQSSSPLSRWALWQKPVAHEAGISFIKASNCADRLHDLGKEVACLRRLPASSVFDTLSELTLASTKRRASRLSTMSSNPQWPVPFLTDASQYFDVYMRPVLDGNFLPDCPGTILSSISSYEAPDVLIGNVANEGIYWLLYGLGITGINFLYENGTVTQPSLEDLRRAKIDYLQLVQTRFMSIGHLLEPFPAIATLQYGFNSPNIPKVTSYNTGLQYNSLTSTSAFLDRLDDLSGEVDFICPTLLFARLLSKIGGSSVQFYNFIHRTSGCTFPEWTGVMHGYEIEYVFGMPFSQTFTSKYYNFTNQEAELSLRVMRYWANFAKNGKATTDPKGIEVNENWPDFRVTDESYLEIGLNTSTVKESPHDKGCTFWNDIFPSLQRIYLQRSGYKSYPQSGSSAVCPYMEVDLYPVERLRDFVTGEYPDGSERLMLPWVIVFVLLWMLV</sequence>